<organism evidence="5 6">
    <name type="scientific">Nitrosococcus oceani C-27</name>
    <dbReference type="NCBI Taxonomy" id="314279"/>
    <lineage>
        <taxon>Bacteria</taxon>
        <taxon>Pseudomonadati</taxon>
        <taxon>Pseudomonadota</taxon>
        <taxon>Gammaproteobacteria</taxon>
        <taxon>Chromatiales</taxon>
        <taxon>Chromatiaceae</taxon>
        <taxon>Nitrosococcus</taxon>
    </lineage>
</organism>
<evidence type="ECO:0000313" key="6">
    <source>
        <dbReference type="Proteomes" id="UP000028839"/>
    </source>
</evidence>
<keyword evidence="2 4" id="KW-0813">Transport</keyword>
<dbReference type="SUPFAM" id="SSF160527">
    <property type="entry name" value="V-type ATPase subunit E-like"/>
    <property type="match status" value="1"/>
</dbReference>
<evidence type="ECO:0000256" key="4">
    <source>
        <dbReference type="HAMAP-Rule" id="MF_00311"/>
    </source>
</evidence>
<keyword evidence="3 4" id="KW-0406">Ion transport</keyword>
<dbReference type="InterPro" id="IPR002842">
    <property type="entry name" value="ATPase_V1_Esu"/>
</dbReference>
<dbReference type="SMR" id="A0A0E2ZL27"/>
<dbReference type="PANTHER" id="PTHR45715">
    <property type="entry name" value="ATPASE H+-TRANSPORTING V1 SUBUNIT E1A-RELATED"/>
    <property type="match status" value="1"/>
</dbReference>
<accession>A0A0E2ZL27</accession>
<comment type="function">
    <text evidence="4">Produces ATP from ADP in the presence of a proton gradient across the membrane.</text>
</comment>
<keyword evidence="4" id="KW-0375">Hydrogen ion transport</keyword>
<proteinExistence type="inferred from homology"/>
<reference evidence="5 6" key="1">
    <citation type="submission" date="2014-07" db="EMBL/GenBank/DDBJ databases">
        <title>Comparative analysis of Nitrosococcus oceani genome inventories of strains from Pacific and Atlantic gyres.</title>
        <authorList>
            <person name="Lim C.K."/>
            <person name="Wang L."/>
            <person name="Sayavedra-Soto L.A."/>
            <person name="Klotz M.G."/>
        </authorList>
    </citation>
    <scope>NUCLEOTIDE SEQUENCE [LARGE SCALE GENOMIC DNA]</scope>
    <source>
        <strain evidence="5 6">C-27</strain>
    </source>
</reference>
<comment type="similarity">
    <text evidence="1 4">Belongs to the V-ATPase E subunit family.</text>
</comment>
<dbReference type="GO" id="GO:0046933">
    <property type="term" value="F:proton-transporting ATP synthase activity, rotational mechanism"/>
    <property type="evidence" value="ECO:0007669"/>
    <property type="project" value="UniProtKB-UniRule"/>
</dbReference>
<dbReference type="AlphaFoldDB" id="A0A0E2ZL27"/>
<name>A0A0E2ZL27_9GAMM</name>
<evidence type="ECO:0000256" key="1">
    <source>
        <dbReference type="ARBA" id="ARBA00005901"/>
    </source>
</evidence>
<dbReference type="Gene3D" id="3.30.2320.30">
    <property type="entry name" value="ATP synthase, E subunit, C-terminal"/>
    <property type="match status" value="1"/>
</dbReference>
<dbReference type="InterPro" id="IPR038495">
    <property type="entry name" value="ATPase_E_C"/>
</dbReference>
<dbReference type="HAMAP" id="MF_00311">
    <property type="entry name" value="ATP_synth_E_arch"/>
    <property type="match status" value="1"/>
</dbReference>
<protein>
    <recommendedName>
        <fullName evidence="4">V-type proton ATPase subunit E</fullName>
    </recommendedName>
    <alternativeName>
        <fullName evidence="4">V-ATPase subunit E</fullName>
    </alternativeName>
</protein>
<evidence type="ECO:0000256" key="2">
    <source>
        <dbReference type="ARBA" id="ARBA00022448"/>
    </source>
</evidence>
<dbReference type="GO" id="GO:0005524">
    <property type="term" value="F:ATP binding"/>
    <property type="evidence" value="ECO:0007669"/>
    <property type="project" value="UniProtKB-UniRule"/>
</dbReference>
<dbReference type="GO" id="GO:0042777">
    <property type="term" value="P:proton motive force-driven plasma membrane ATP synthesis"/>
    <property type="evidence" value="ECO:0007669"/>
    <property type="project" value="UniProtKB-UniRule"/>
</dbReference>
<evidence type="ECO:0000256" key="3">
    <source>
        <dbReference type="ARBA" id="ARBA00023065"/>
    </source>
</evidence>
<dbReference type="OrthoDB" id="5794867at2"/>
<evidence type="ECO:0000313" key="5">
    <source>
        <dbReference type="EMBL" id="KFI19027.1"/>
    </source>
</evidence>
<dbReference type="GO" id="GO:0033178">
    <property type="term" value="C:proton-transporting two-sector ATPase complex, catalytic domain"/>
    <property type="evidence" value="ECO:0007669"/>
    <property type="project" value="InterPro"/>
</dbReference>
<dbReference type="Pfam" id="PF01991">
    <property type="entry name" value="vATP-synt_E"/>
    <property type="match status" value="1"/>
</dbReference>
<keyword evidence="4" id="KW-0066">ATP synthesis</keyword>
<dbReference type="Proteomes" id="UP000028839">
    <property type="component" value="Unassembled WGS sequence"/>
</dbReference>
<dbReference type="GO" id="GO:0046961">
    <property type="term" value="F:proton-transporting ATPase activity, rotational mechanism"/>
    <property type="evidence" value="ECO:0007669"/>
    <property type="project" value="InterPro"/>
</dbReference>
<sequence length="212" mass="24068">MTAEASVETLEAALLARAKRLAEEYLSRAQHSRDRIIEEANERLRLREEREILAAKAMAERVYRRQVQASELKLQGKLDRLRWEWVQAVVQNLSHQCKVLATDKSRYLPVLQRLLAAGAAAIEREELIAEINQQDLGRLQETWKTFAAEAVSDKCVVLSSEPLTCSGGVRVVSKDGRIRVDNTFEGRLERLAEELHQSIMERLFVPPSGLHG</sequence>
<gene>
    <name evidence="4" type="primary">atpE</name>
    <name evidence="5" type="ORF">IB75_11100</name>
</gene>
<comment type="caution">
    <text evidence="5">The sequence shown here is derived from an EMBL/GenBank/DDBJ whole genome shotgun (WGS) entry which is preliminary data.</text>
</comment>
<dbReference type="EMBL" id="JPGN01000067">
    <property type="protein sequence ID" value="KFI19027.1"/>
    <property type="molecule type" value="Genomic_DNA"/>
</dbReference>
<dbReference type="HOGENOM" id="CLU_1299256_0_0_6"/>